<name>A0ABS4RHI9_9BACI</name>
<dbReference type="InterPro" id="IPR024987">
    <property type="entry name" value="DUF3889"/>
</dbReference>
<sequence>MKRYLLIFAIISLFFNGWIGSSFASEKPDYEKYGRIATAVVIEDYPGEEVVEYEYTGRQKLTETNVTDSFTFQVKEDGKPVTVVVKITHSLDNSKTLTMSVEEKQG</sequence>
<evidence type="ECO:0000313" key="2">
    <source>
        <dbReference type="Proteomes" id="UP001519293"/>
    </source>
</evidence>
<gene>
    <name evidence="1" type="ORF">J2Z40_002786</name>
</gene>
<dbReference type="Proteomes" id="UP001519293">
    <property type="component" value="Unassembled WGS sequence"/>
</dbReference>
<keyword evidence="2" id="KW-1185">Reference proteome</keyword>
<dbReference type="Pfam" id="PF13028">
    <property type="entry name" value="DUF3889"/>
    <property type="match status" value="1"/>
</dbReference>
<evidence type="ECO:0008006" key="3">
    <source>
        <dbReference type="Google" id="ProtNLM"/>
    </source>
</evidence>
<dbReference type="EMBL" id="JAGIKZ010000016">
    <property type="protein sequence ID" value="MBP2242213.1"/>
    <property type="molecule type" value="Genomic_DNA"/>
</dbReference>
<accession>A0ABS4RHI9</accession>
<organism evidence="1 2">
    <name type="scientific">Cytobacillus eiseniae</name>
    <dbReference type="NCBI Taxonomy" id="762947"/>
    <lineage>
        <taxon>Bacteria</taxon>
        <taxon>Bacillati</taxon>
        <taxon>Bacillota</taxon>
        <taxon>Bacilli</taxon>
        <taxon>Bacillales</taxon>
        <taxon>Bacillaceae</taxon>
        <taxon>Cytobacillus</taxon>
    </lineage>
</organism>
<evidence type="ECO:0000313" key="1">
    <source>
        <dbReference type="EMBL" id="MBP2242213.1"/>
    </source>
</evidence>
<proteinExistence type="predicted"/>
<dbReference type="Gene3D" id="3.10.450.390">
    <property type="entry name" value="Protein of unknown function DUF3889"/>
    <property type="match status" value="1"/>
</dbReference>
<dbReference type="RefSeq" id="WP_066392485.1">
    <property type="nucleotide sequence ID" value="NZ_JAGIKZ010000016.1"/>
</dbReference>
<comment type="caution">
    <text evidence="1">The sequence shown here is derived from an EMBL/GenBank/DDBJ whole genome shotgun (WGS) entry which is preliminary data.</text>
</comment>
<protein>
    <recommendedName>
        <fullName evidence="3">DUF3889 domain-containing protein</fullName>
    </recommendedName>
</protein>
<reference evidence="1 2" key="1">
    <citation type="submission" date="2021-03" db="EMBL/GenBank/DDBJ databases">
        <title>Genomic Encyclopedia of Type Strains, Phase IV (KMG-IV): sequencing the most valuable type-strain genomes for metagenomic binning, comparative biology and taxonomic classification.</title>
        <authorList>
            <person name="Goeker M."/>
        </authorList>
    </citation>
    <scope>NUCLEOTIDE SEQUENCE [LARGE SCALE GENOMIC DNA]</scope>
    <source>
        <strain evidence="1 2">DSM 26675</strain>
    </source>
</reference>